<comment type="caution">
    <text evidence="2">The sequence shown here is derived from an EMBL/GenBank/DDBJ whole genome shotgun (WGS) entry which is preliminary data.</text>
</comment>
<evidence type="ECO:0000256" key="1">
    <source>
        <dbReference type="SAM" id="MobiDB-lite"/>
    </source>
</evidence>
<feature type="region of interest" description="Disordered" evidence="1">
    <location>
        <begin position="74"/>
        <end position="147"/>
    </location>
</feature>
<dbReference type="GeneID" id="85456202"/>
<dbReference type="Proteomes" id="UP001224890">
    <property type="component" value="Unassembled WGS sequence"/>
</dbReference>
<dbReference type="EMBL" id="JAHMHR010000004">
    <property type="protein sequence ID" value="KAK1691145.1"/>
    <property type="molecule type" value="Genomic_DNA"/>
</dbReference>
<feature type="region of interest" description="Disordered" evidence="1">
    <location>
        <begin position="1"/>
        <end position="32"/>
    </location>
</feature>
<feature type="compositionally biased region" description="Low complexity" evidence="1">
    <location>
        <begin position="108"/>
        <end position="124"/>
    </location>
</feature>
<feature type="compositionally biased region" description="Basic and acidic residues" evidence="1">
    <location>
        <begin position="1"/>
        <end position="11"/>
    </location>
</feature>
<gene>
    <name evidence="2" type="ORF">BDP55DRAFT_626835</name>
</gene>
<evidence type="ECO:0000313" key="2">
    <source>
        <dbReference type="EMBL" id="KAK1691145.1"/>
    </source>
</evidence>
<organism evidence="2 3">
    <name type="scientific">Colletotrichum godetiae</name>
    <dbReference type="NCBI Taxonomy" id="1209918"/>
    <lineage>
        <taxon>Eukaryota</taxon>
        <taxon>Fungi</taxon>
        <taxon>Dikarya</taxon>
        <taxon>Ascomycota</taxon>
        <taxon>Pezizomycotina</taxon>
        <taxon>Sordariomycetes</taxon>
        <taxon>Hypocreomycetidae</taxon>
        <taxon>Glomerellales</taxon>
        <taxon>Glomerellaceae</taxon>
        <taxon>Colletotrichum</taxon>
        <taxon>Colletotrichum acutatum species complex</taxon>
    </lineage>
</organism>
<keyword evidence="3" id="KW-1185">Reference proteome</keyword>
<sequence>MKCDPSNERRVRGFANPANSLSRKVNWGPTSEKKEAEISLTGENKCSCQGSLGQVQARGRIASTVATFREEFADKGKGRSVREQGGQDLPFRMQMQAEPVSCELQNKGPQATPAPQHPTPGTQAGWEAQVPEKLKNDQHKGGNRVGGRWKAVRRAVQRMDGWMVT</sequence>
<proteinExistence type="predicted"/>
<accession>A0AAJ0AYE7</accession>
<name>A0AAJ0AYE7_9PEZI</name>
<protein>
    <submittedName>
        <fullName evidence="2">Uncharacterized protein</fullName>
    </submittedName>
</protein>
<evidence type="ECO:0000313" key="3">
    <source>
        <dbReference type="Proteomes" id="UP001224890"/>
    </source>
</evidence>
<dbReference type="AlphaFoldDB" id="A0AAJ0AYE7"/>
<feature type="compositionally biased region" description="Basic and acidic residues" evidence="1">
    <location>
        <begin position="130"/>
        <end position="140"/>
    </location>
</feature>
<reference evidence="2" key="1">
    <citation type="submission" date="2021-06" db="EMBL/GenBank/DDBJ databases">
        <title>Comparative genomics, transcriptomics and evolutionary studies reveal genomic signatures of adaptation to plant cell wall in hemibiotrophic fungi.</title>
        <authorList>
            <consortium name="DOE Joint Genome Institute"/>
            <person name="Baroncelli R."/>
            <person name="Diaz J.F."/>
            <person name="Benocci T."/>
            <person name="Peng M."/>
            <person name="Battaglia E."/>
            <person name="Haridas S."/>
            <person name="Andreopoulos W."/>
            <person name="Labutti K."/>
            <person name="Pangilinan J."/>
            <person name="Floch G.L."/>
            <person name="Makela M.R."/>
            <person name="Henrissat B."/>
            <person name="Grigoriev I.V."/>
            <person name="Crouch J.A."/>
            <person name="De Vries R.P."/>
            <person name="Sukno S.A."/>
            <person name="Thon M.R."/>
        </authorList>
    </citation>
    <scope>NUCLEOTIDE SEQUENCE</scope>
    <source>
        <strain evidence="2">CBS 193.32</strain>
    </source>
</reference>
<dbReference type="RefSeq" id="XP_060434840.1">
    <property type="nucleotide sequence ID" value="XM_060571676.1"/>
</dbReference>